<dbReference type="EMBL" id="PEZH01000015">
    <property type="protein sequence ID" value="PIS15265.1"/>
    <property type="molecule type" value="Genomic_DNA"/>
</dbReference>
<dbReference type="GO" id="GO:0008236">
    <property type="term" value="F:serine-type peptidase activity"/>
    <property type="evidence" value="ECO:0007669"/>
    <property type="project" value="InterPro"/>
</dbReference>
<evidence type="ECO:0000259" key="2">
    <source>
        <dbReference type="Pfam" id="PF00326"/>
    </source>
</evidence>
<dbReference type="GO" id="GO:0006508">
    <property type="term" value="P:proteolysis"/>
    <property type="evidence" value="ECO:0007669"/>
    <property type="project" value="InterPro"/>
</dbReference>
<dbReference type="Proteomes" id="UP000231282">
    <property type="component" value="Unassembled WGS sequence"/>
</dbReference>
<dbReference type="SUPFAM" id="SSF53474">
    <property type="entry name" value="alpha/beta-Hydrolases"/>
    <property type="match status" value="1"/>
</dbReference>
<evidence type="ECO:0000313" key="4">
    <source>
        <dbReference type="Proteomes" id="UP000231282"/>
    </source>
</evidence>
<accession>A0A2H0WRM3</accession>
<dbReference type="AlphaFoldDB" id="A0A2H0WRM3"/>
<reference evidence="4" key="1">
    <citation type="submission" date="2017-09" db="EMBL/GenBank/DDBJ databases">
        <title>Depth-based differentiation of microbial function through sediment-hosted aquifers and enrichment of novel symbionts in the deep terrestrial subsurface.</title>
        <authorList>
            <person name="Probst A.J."/>
            <person name="Ladd B."/>
            <person name="Jarett J.K."/>
            <person name="Geller-Mcgrath D.E."/>
            <person name="Sieber C.M.K."/>
            <person name="Emerson J.B."/>
            <person name="Anantharaman K."/>
            <person name="Thomas B.C."/>
            <person name="Malmstrom R."/>
            <person name="Stieglmeier M."/>
            <person name="Klingl A."/>
            <person name="Woyke T."/>
            <person name="Ryan C.M."/>
            <person name="Banfield J.F."/>
        </authorList>
    </citation>
    <scope>NUCLEOTIDE SEQUENCE [LARGE SCALE GENOMIC DNA]</scope>
</reference>
<dbReference type="InterPro" id="IPR050261">
    <property type="entry name" value="FrsA_esterase"/>
</dbReference>
<dbReference type="GO" id="GO:0052689">
    <property type="term" value="F:carboxylic ester hydrolase activity"/>
    <property type="evidence" value="ECO:0007669"/>
    <property type="project" value="UniProtKB-ARBA"/>
</dbReference>
<sequence length="329" mass="37153">MSKVLLALVVIFLSLGGGFFIWFVAGDKLPEKGIIAPSPTPKPLLVFTFDNLAQRKYEGSSIEIGEIINDKNEDYIAHLFTFWSDKKKVTGQINFPLTEKSKKMPVIVLLRGYVNQEDYQTGIGTEKAAGVFAQNGYITLAPDFLGYGGSDNPENDVWWERFNNPVVVLNLLSSIKNLPQADPDKIGLWGHSNGGQIALSVLAISQKEIPTTLWAPVTKPFPYSILYFTDEFEDEGKALRAELYRLEKDYDVAQFSVTNYLDKIRASLQIHQGTADQSVPVTWTNDFVEKLDELEIINNYFKHLGADHNMVSSWNEVIEQDLEFFEEEL</sequence>
<dbReference type="PANTHER" id="PTHR22946">
    <property type="entry name" value="DIENELACTONE HYDROLASE DOMAIN-CONTAINING PROTEIN-RELATED"/>
    <property type="match status" value="1"/>
</dbReference>
<dbReference type="Gene3D" id="3.40.50.1820">
    <property type="entry name" value="alpha/beta hydrolase"/>
    <property type="match status" value="1"/>
</dbReference>
<evidence type="ECO:0000313" key="3">
    <source>
        <dbReference type="EMBL" id="PIS15265.1"/>
    </source>
</evidence>
<proteinExistence type="predicted"/>
<keyword evidence="1" id="KW-0378">Hydrolase</keyword>
<dbReference type="Pfam" id="PF00326">
    <property type="entry name" value="Peptidase_S9"/>
    <property type="match status" value="1"/>
</dbReference>
<gene>
    <name evidence="3" type="ORF">COT63_00850</name>
</gene>
<evidence type="ECO:0000256" key="1">
    <source>
        <dbReference type="ARBA" id="ARBA00022801"/>
    </source>
</evidence>
<feature type="domain" description="Peptidase S9 prolyl oligopeptidase catalytic" evidence="2">
    <location>
        <begin position="131"/>
        <end position="327"/>
    </location>
</feature>
<dbReference type="PANTHER" id="PTHR22946:SF9">
    <property type="entry name" value="POLYKETIDE TRANSFERASE AF380"/>
    <property type="match status" value="1"/>
</dbReference>
<comment type="caution">
    <text evidence="3">The sequence shown here is derived from an EMBL/GenBank/DDBJ whole genome shotgun (WGS) entry which is preliminary data.</text>
</comment>
<dbReference type="InterPro" id="IPR029058">
    <property type="entry name" value="AB_hydrolase_fold"/>
</dbReference>
<organism evidence="3 4">
    <name type="scientific">Candidatus Shapirobacteria bacterium CG09_land_8_20_14_0_10_38_17</name>
    <dbReference type="NCBI Taxonomy" id="1974884"/>
    <lineage>
        <taxon>Bacteria</taxon>
        <taxon>Candidatus Shapironibacteriota</taxon>
    </lineage>
</organism>
<dbReference type="InterPro" id="IPR001375">
    <property type="entry name" value="Peptidase_S9_cat"/>
</dbReference>
<protein>
    <recommendedName>
        <fullName evidence="2">Peptidase S9 prolyl oligopeptidase catalytic domain-containing protein</fullName>
    </recommendedName>
</protein>
<name>A0A2H0WRM3_9BACT</name>